<dbReference type="AlphaFoldDB" id="A0A5C6RUX7"/>
<protein>
    <submittedName>
        <fullName evidence="2">GWxTD domain-containing protein</fullName>
    </submittedName>
</protein>
<proteinExistence type="predicted"/>
<dbReference type="OrthoDB" id="1522692at2"/>
<dbReference type="Proteomes" id="UP000321721">
    <property type="component" value="Unassembled WGS sequence"/>
</dbReference>
<dbReference type="EMBL" id="VOOS01000002">
    <property type="protein sequence ID" value="TXB66141.1"/>
    <property type="molecule type" value="Genomic_DNA"/>
</dbReference>
<keyword evidence="3" id="KW-1185">Reference proteome</keyword>
<name>A0A5C6RUX7_9FLAO</name>
<accession>A0A5C6RUX7</accession>
<dbReference type="InterPro" id="IPR030959">
    <property type="entry name" value="GWxTD_dom"/>
</dbReference>
<dbReference type="NCBIfam" id="TIGR04514">
    <property type="entry name" value="GWxTD_dom"/>
    <property type="match status" value="1"/>
</dbReference>
<evidence type="ECO:0000313" key="3">
    <source>
        <dbReference type="Proteomes" id="UP000321721"/>
    </source>
</evidence>
<comment type="caution">
    <text evidence="2">The sequence shown here is derived from an EMBL/GenBank/DDBJ whole genome shotgun (WGS) entry which is preliminary data.</text>
</comment>
<dbReference type="Pfam" id="PF20094">
    <property type="entry name" value="GWxTD_dom"/>
    <property type="match status" value="1"/>
</dbReference>
<sequence>MLILQYKLYGMKKLIFFSLLALFGGKFIYATNMQANFSYCSFYNQEKGPFIETYLSFVGESLIYKKNENGKFQSGVEVVLIFKQLDKIIDYKKYNLLSYEYEDSLALKTNIIDQQRIPLPNGDYDFEISLRDLNTDEKPFVNTQKLKIEYNDSDISISDIEYVESFKKTETKGILSKSGFDLLPYTSDFFAEDFEKIAFYAEVYNSSKVLGDDEDFLINTYIESFETKNVVGNYKSFKREKAKAVNVVFSSFNIEKLPSGNYSLAIEVRNKTNDLIASKKIFFQRSNPGVSTLLISDDYVNSFVMEISPEKMQDYIKCLEPISSNAELSFAKNQVDANDPELMKQFFYNFWLTRNPTNPEEDWKKYKELVDITQKQYATSIKRGYETDRGRIFLKHGKPNTISEMKNEPSSYPYEIWHYYSVEGRSNVKFIFYDTDIISNEYTLLHSTMPGEIFNSQWKVDLHKRTNATRQIDQENPREYSQDRTEEYFALPK</sequence>
<evidence type="ECO:0000313" key="2">
    <source>
        <dbReference type="EMBL" id="TXB66141.1"/>
    </source>
</evidence>
<organism evidence="2 3">
    <name type="scientific">Vicingus serpentipes</name>
    <dbReference type="NCBI Taxonomy" id="1926625"/>
    <lineage>
        <taxon>Bacteria</taxon>
        <taxon>Pseudomonadati</taxon>
        <taxon>Bacteroidota</taxon>
        <taxon>Flavobacteriia</taxon>
        <taxon>Flavobacteriales</taxon>
        <taxon>Vicingaceae</taxon>
        <taxon>Vicingus</taxon>
    </lineage>
</organism>
<feature type="domain" description="GWxTD" evidence="1">
    <location>
        <begin position="311"/>
        <end position="448"/>
    </location>
</feature>
<evidence type="ECO:0000259" key="1">
    <source>
        <dbReference type="Pfam" id="PF20094"/>
    </source>
</evidence>
<gene>
    <name evidence="2" type="ORF">FRY74_06095</name>
</gene>
<reference evidence="2 3" key="1">
    <citation type="submission" date="2019-08" db="EMBL/GenBank/DDBJ databases">
        <title>Genome of Vicingus serpentipes NCIMB 15042.</title>
        <authorList>
            <person name="Bowman J.P."/>
        </authorList>
    </citation>
    <scope>NUCLEOTIDE SEQUENCE [LARGE SCALE GENOMIC DNA]</scope>
    <source>
        <strain evidence="2 3">NCIMB 15042</strain>
    </source>
</reference>